<name>A0ABQ6NHV5_9BACL</name>
<dbReference type="Pfam" id="PF07609">
    <property type="entry name" value="DUF1572"/>
    <property type="match status" value="1"/>
</dbReference>
<proteinExistence type="predicted"/>
<dbReference type="InterPro" id="IPR034660">
    <property type="entry name" value="DinB/YfiT-like"/>
</dbReference>
<dbReference type="RefSeq" id="WP_317979628.1">
    <property type="nucleotide sequence ID" value="NZ_BTCL01000004.1"/>
</dbReference>
<evidence type="ECO:0000313" key="2">
    <source>
        <dbReference type="Proteomes" id="UP001285921"/>
    </source>
</evidence>
<dbReference type="Proteomes" id="UP001285921">
    <property type="component" value="Unassembled WGS sequence"/>
</dbReference>
<dbReference type="SUPFAM" id="SSF109854">
    <property type="entry name" value="DinB/YfiT-like putative metalloenzymes"/>
    <property type="match status" value="1"/>
</dbReference>
<sequence>MDSSTIVIDLLLHKYKADQKWTRIVIEQLSEEDLSWSPTPESNSIANLIAHISGAARYWFDVAYYGAPMNEYRSIEFERGLQMSKDQALKISKKSYDSIIGVLEMMKANPERLLEQPYLHYPPFDSGALNNECTVLEMFLHQFRHLPSHTGQIIYSKNEEGEFSVGLKLRSANESFITLTDSYF</sequence>
<dbReference type="InterPro" id="IPR011466">
    <property type="entry name" value="DUF1572"/>
</dbReference>
<comment type="caution">
    <text evidence="1">The sequence shown here is derived from an EMBL/GenBank/DDBJ whole genome shotgun (WGS) entry which is preliminary data.</text>
</comment>
<evidence type="ECO:0000313" key="1">
    <source>
        <dbReference type="EMBL" id="GMK44686.1"/>
    </source>
</evidence>
<keyword evidence="2" id="KW-1185">Reference proteome</keyword>
<accession>A0ABQ6NHV5</accession>
<gene>
    <name evidence="1" type="ORF">PghCCS26_18140</name>
</gene>
<dbReference type="Gene3D" id="1.20.120.450">
    <property type="entry name" value="dinb family like domain"/>
    <property type="match status" value="1"/>
</dbReference>
<dbReference type="EMBL" id="BTCL01000004">
    <property type="protein sequence ID" value="GMK44686.1"/>
    <property type="molecule type" value="Genomic_DNA"/>
</dbReference>
<reference evidence="1 2" key="1">
    <citation type="submission" date="2023-05" db="EMBL/GenBank/DDBJ databases">
        <title>Draft genome of Paenibacillus sp. CCS26.</title>
        <authorList>
            <person name="Akita H."/>
            <person name="Shinto Y."/>
            <person name="Kimura Z."/>
        </authorList>
    </citation>
    <scope>NUCLEOTIDE SEQUENCE [LARGE SCALE GENOMIC DNA]</scope>
    <source>
        <strain evidence="1 2">CCS26</strain>
    </source>
</reference>
<protein>
    <recommendedName>
        <fullName evidence="3">DUF1572 domain-containing protein</fullName>
    </recommendedName>
</protein>
<organism evidence="1 2">
    <name type="scientific">Paenibacillus glycanilyticus</name>
    <dbReference type="NCBI Taxonomy" id="126569"/>
    <lineage>
        <taxon>Bacteria</taxon>
        <taxon>Bacillati</taxon>
        <taxon>Bacillota</taxon>
        <taxon>Bacilli</taxon>
        <taxon>Bacillales</taxon>
        <taxon>Paenibacillaceae</taxon>
        <taxon>Paenibacillus</taxon>
    </lineage>
</organism>
<evidence type="ECO:0008006" key="3">
    <source>
        <dbReference type="Google" id="ProtNLM"/>
    </source>
</evidence>